<reference evidence="4" key="1">
    <citation type="submission" date="2017-02" db="EMBL/GenBank/DDBJ databases">
        <authorList>
            <person name="Dridi B."/>
        </authorList>
    </citation>
    <scope>NUCLEOTIDE SEQUENCE [LARGE SCALE GENOMIC DNA]</scope>
    <source>
        <strain evidence="4">B Co 03.10</strain>
    </source>
</reference>
<dbReference type="Gene3D" id="3.40.50.80">
    <property type="entry name" value="Nucleotide-binding domain of ferredoxin-NADP reductase (FNR) module"/>
    <property type="match status" value="1"/>
</dbReference>
<accession>A0A1X6WU83</accession>
<feature type="compositionally biased region" description="Low complexity" evidence="1">
    <location>
        <begin position="227"/>
        <end position="240"/>
    </location>
</feature>
<dbReference type="InterPro" id="IPR039374">
    <property type="entry name" value="SIP_fam"/>
</dbReference>
<dbReference type="Proteomes" id="UP000196581">
    <property type="component" value="Unassembled WGS sequence"/>
</dbReference>
<dbReference type="RefSeq" id="WP_087003253.1">
    <property type="nucleotide sequence ID" value="NZ_FWFF01000001.1"/>
</dbReference>
<proteinExistence type="predicted"/>
<sequence>MAPRSAYRPFAVTLARRTRLSDNFFRLTFTGPALDEFADTCLDQRIKLVFGTDAQLDEAAATDDWATWWREQPNESRPVMRTYTARYVRRDAREVDVDFVTHGSEGPASRFALNAEPGAPLVIVGAYADHPEADTQGLAWRRDGAPSVLLVGDETAQPAIANILRSLPAHVTGAAFVEVPSPGDAMEMDTAAEVAVTYLPRSRSDVRGSLLSAAVFAWADERTGEQADGSATGTSAAGTASDDEDATTTETGILWEEGAAGSGLRVWVAADAQTVRELRRGLLRERGFDRKSCSFMGYWKQGSREGE</sequence>
<evidence type="ECO:0000313" key="4">
    <source>
        <dbReference type="Proteomes" id="UP000196581"/>
    </source>
</evidence>
<evidence type="ECO:0000256" key="1">
    <source>
        <dbReference type="SAM" id="MobiDB-lite"/>
    </source>
</evidence>
<dbReference type="Pfam" id="PF04954">
    <property type="entry name" value="SIP"/>
    <property type="match status" value="1"/>
</dbReference>
<dbReference type="AlphaFoldDB" id="A0A1X6WU83"/>
<dbReference type="CDD" id="cd06193">
    <property type="entry name" value="siderophore_interacting"/>
    <property type="match status" value="1"/>
</dbReference>
<dbReference type="EMBL" id="FWFF01000001">
    <property type="protein sequence ID" value="SLM88724.1"/>
    <property type="molecule type" value="Genomic_DNA"/>
</dbReference>
<keyword evidence="4" id="KW-1185">Reference proteome</keyword>
<feature type="domain" description="FAD-binding FR-type" evidence="2">
    <location>
        <begin position="7"/>
        <end position="133"/>
    </location>
</feature>
<dbReference type="Gene3D" id="2.40.30.10">
    <property type="entry name" value="Translation factors"/>
    <property type="match status" value="1"/>
</dbReference>
<feature type="region of interest" description="Disordered" evidence="1">
    <location>
        <begin position="223"/>
        <end position="248"/>
    </location>
</feature>
<evidence type="ECO:0000313" key="3">
    <source>
        <dbReference type="EMBL" id="SLM88724.1"/>
    </source>
</evidence>
<dbReference type="SUPFAM" id="SSF63380">
    <property type="entry name" value="Riboflavin synthase domain-like"/>
    <property type="match status" value="1"/>
</dbReference>
<protein>
    <submittedName>
        <fullName evidence="3">Siderophore-interacting protein</fullName>
    </submittedName>
</protein>
<dbReference type="InterPro" id="IPR039261">
    <property type="entry name" value="FNR_nucleotide-bd"/>
</dbReference>
<dbReference type="PANTHER" id="PTHR30157">
    <property type="entry name" value="FERRIC REDUCTASE, NADPH-DEPENDENT"/>
    <property type="match status" value="1"/>
</dbReference>
<organism evidence="3 4">
    <name type="scientific">Brevibacterium yomogidense</name>
    <dbReference type="NCBI Taxonomy" id="946573"/>
    <lineage>
        <taxon>Bacteria</taxon>
        <taxon>Bacillati</taxon>
        <taxon>Actinomycetota</taxon>
        <taxon>Actinomycetes</taxon>
        <taxon>Micrococcales</taxon>
        <taxon>Brevibacteriaceae</taxon>
        <taxon>Brevibacterium</taxon>
    </lineage>
</organism>
<dbReference type="Pfam" id="PF08021">
    <property type="entry name" value="FAD_binding_9"/>
    <property type="match status" value="1"/>
</dbReference>
<dbReference type="PROSITE" id="PS51384">
    <property type="entry name" value="FAD_FR"/>
    <property type="match status" value="1"/>
</dbReference>
<dbReference type="InterPro" id="IPR017938">
    <property type="entry name" value="Riboflavin_synthase-like_b-brl"/>
</dbReference>
<dbReference type="GO" id="GO:0016491">
    <property type="term" value="F:oxidoreductase activity"/>
    <property type="evidence" value="ECO:0007669"/>
    <property type="project" value="InterPro"/>
</dbReference>
<dbReference type="InterPro" id="IPR007037">
    <property type="entry name" value="SIP_rossman_dom"/>
</dbReference>
<dbReference type="InterPro" id="IPR013113">
    <property type="entry name" value="SIP_FAD-bd"/>
</dbReference>
<dbReference type="PANTHER" id="PTHR30157:SF0">
    <property type="entry name" value="NADPH-DEPENDENT FERRIC-CHELATE REDUCTASE"/>
    <property type="match status" value="1"/>
</dbReference>
<gene>
    <name evidence="3" type="ORF">FM105_00850</name>
</gene>
<evidence type="ECO:0000259" key="2">
    <source>
        <dbReference type="PROSITE" id="PS51384"/>
    </source>
</evidence>
<name>A0A1X6WU83_9MICO</name>
<dbReference type="InterPro" id="IPR017927">
    <property type="entry name" value="FAD-bd_FR_type"/>
</dbReference>